<evidence type="ECO:0000313" key="4">
    <source>
        <dbReference type="Proteomes" id="UP000198964"/>
    </source>
</evidence>
<dbReference type="PANTHER" id="PTHR43592:SF15">
    <property type="entry name" value="CAAX AMINO TERMINAL PROTEASE FAMILY PROTEIN"/>
    <property type="match status" value="1"/>
</dbReference>
<feature type="transmembrane region" description="Helical" evidence="1">
    <location>
        <begin position="63"/>
        <end position="87"/>
    </location>
</feature>
<feature type="transmembrane region" description="Helical" evidence="1">
    <location>
        <begin position="279"/>
        <end position="299"/>
    </location>
</feature>
<dbReference type="STRING" id="655355.SAMN05216283_101141"/>
<dbReference type="PANTHER" id="PTHR43592">
    <property type="entry name" value="CAAX AMINO TERMINAL PROTEASE"/>
    <property type="match status" value="1"/>
</dbReference>
<keyword evidence="1" id="KW-0812">Transmembrane</keyword>
<dbReference type="Proteomes" id="UP000198964">
    <property type="component" value="Unassembled WGS sequence"/>
</dbReference>
<dbReference type="GO" id="GO:0004175">
    <property type="term" value="F:endopeptidase activity"/>
    <property type="evidence" value="ECO:0007669"/>
    <property type="project" value="UniProtKB-ARBA"/>
</dbReference>
<proteinExistence type="predicted"/>
<name>A0A1I2AM20_9BACT</name>
<keyword evidence="4" id="KW-1185">Reference proteome</keyword>
<sequence length="307" mass="33757">MAFTAFRGMKPASQFVMAAFIVLVSFVAVFILSILVAIPVVGASDMMNGLSGFDPSDPSAIALLKYFQVVQSIGLFVVPPFLIAYFFEGQPANYLLLNRKLDGGVVIVGLLAVLVAGPLVGFTGALNEQMHLPEALSGIESWMRTMEDQAANLIERFIQVETVWGLLFNLFMIAVIPAIGEELLFRGVVQKIFTQMTRNYHWGIWISAFLFSALHMQFYGFIPRMVLGALFGYLLVYSGSMWLPILAHFVNNAVGVLILHGEHGGSETVESLNQYSESFSSSFAIALMSLVLCVGLLYVMRRKTSIS</sequence>
<keyword evidence="1" id="KW-0472">Membrane</keyword>
<dbReference type="EMBL" id="FONW01000001">
    <property type="protein sequence ID" value="SFE44003.1"/>
    <property type="molecule type" value="Genomic_DNA"/>
</dbReference>
<dbReference type="RefSeq" id="WP_093917897.1">
    <property type="nucleotide sequence ID" value="NZ_FONW01000001.1"/>
</dbReference>
<feature type="transmembrane region" description="Helical" evidence="1">
    <location>
        <begin position="234"/>
        <end position="259"/>
    </location>
</feature>
<reference evidence="3 4" key="1">
    <citation type="submission" date="2016-10" db="EMBL/GenBank/DDBJ databases">
        <authorList>
            <person name="de Groot N.N."/>
        </authorList>
    </citation>
    <scope>NUCLEOTIDE SEQUENCE [LARGE SCALE GENOMIC DNA]</scope>
    <source>
        <strain evidence="3 4">CGMCC 1.9156</strain>
    </source>
</reference>
<keyword evidence="1" id="KW-1133">Transmembrane helix</keyword>
<feature type="transmembrane region" description="Helical" evidence="1">
    <location>
        <begin position="200"/>
        <end position="222"/>
    </location>
</feature>
<feature type="transmembrane region" description="Helical" evidence="1">
    <location>
        <begin position="107"/>
        <end position="126"/>
    </location>
</feature>
<accession>A0A1I2AM20</accession>
<dbReference type="AlphaFoldDB" id="A0A1I2AM20"/>
<gene>
    <name evidence="3" type="ORF">SAMN05216283_101141</name>
</gene>
<evidence type="ECO:0000259" key="2">
    <source>
        <dbReference type="Pfam" id="PF02517"/>
    </source>
</evidence>
<dbReference type="GO" id="GO:0080120">
    <property type="term" value="P:CAAX-box protein maturation"/>
    <property type="evidence" value="ECO:0007669"/>
    <property type="project" value="UniProtKB-ARBA"/>
</dbReference>
<feature type="domain" description="CAAX prenyl protease 2/Lysostaphin resistance protein A-like" evidence="2">
    <location>
        <begin position="165"/>
        <end position="254"/>
    </location>
</feature>
<feature type="transmembrane region" description="Helical" evidence="1">
    <location>
        <begin position="15"/>
        <end position="42"/>
    </location>
</feature>
<evidence type="ECO:0000313" key="3">
    <source>
        <dbReference type="EMBL" id="SFE44003.1"/>
    </source>
</evidence>
<feature type="transmembrane region" description="Helical" evidence="1">
    <location>
        <begin position="163"/>
        <end position="180"/>
    </location>
</feature>
<evidence type="ECO:0000256" key="1">
    <source>
        <dbReference type="SAM" id="Phobius"/>
    </source>
</evidence>
<protein>
    <recommendedName>
        <fullName evidence="2">CAAX prenyl protease 2/Lysostaphin resistance protein A-like domain-containing protein</fullName>
    </recommendedName>
</protein>
<dbReference type="Pfam" id="PF02517">
    <property type="entry name" value="Rce1-like"/>
    <property type="match status" value="1"/>
</dbReference>
<dbReference type="InterPro" id="IPR003675">
    <property type="entry name" value="Rce1/LyrA-like_dom"/>
</dbReference>
<organism evidence="3 4">
    <name type="scientific">Sunxiuqinia elliptica</name>
    <dbReference type="NCBI Taxonomy" id="655355"/>
    <lineage>
        <taxon>Bacteria</taxon>
        <taxon>Pseudomonadati</taxon>
        <taxon>Bacteroidota</taxon>
        <taxon>Bacteroidia</taxon>
        <taxon>Marinilabiliales</taxon>
        <taxon>Prolixibacteraceae</taxon>
        <taxon>Sunxiuqinia</taxon>
    </lineage>
</organism>